<keyword evidence="2" id="KW-1185">Reference proteome</keyword>
<dbReference type="Proteomes" id="UP000054272">
    <property type="component" value="Unassembled WGS sequence"/>
</dbReference>
<gene>
    <name evidence="1" type="ORF">I306_05598</name>
</gene>
<protein>
    <submittedName>
        <fullName evidence="1">Uncharacterized protein</fullName>
    </submittedName>
</protein>
<reference evidence="1 2" key="1">
    <citation type="submission" date="2015-01" db="EMBL/GenBank/DDBJ databases">
        <title>The Genome Sequence of Cryptococcus gattii EJB2.</title>
        <authorList>
            <consortium name="The Broad Institute Genomics Platform"/>
            <person name="Cuomo C."/>
            <person name="Litvintseva A."/>
            <person name="Chen Y."/>
            <person name="Heitman J."/>
            <person name="Sun S."/>
            <person name="Springer D."/>
            <person name="Dromer F."/>
            <person name="Young S."/>
            <person name="Zeng Q."/>
            <person name="Gargeya S."/>
            <person name="Abouelleil A."/>
            <person name="Alvarado L."/>
            <person name="Chapman S.B."/>
            <person name="Gainer-Dewar J."/>
            <person name="Goldberg J."/>
            <person name="Griggs A."/>
            <person name="Gujja S."/>
            <person name="Hansen M."/>
            <person name="Howarth C."/>
            <person name="Imamovic A."/>
            <person name="Larimer J."/>
            <person name="Murphy C."/>
            <person name="Naylor J."/>
            <person name="Pearson M."/>
            <person name="Priest M."/>
            <person name="Roberts A."/>
            <person name="Saif S."/>
            <person name="Shea T."/>
            <person name="Sykes S."/>
            <person name="Wortman J."/>
            <person name="Nusbaum C."/>
            <person name="Birren B."/>
        </authorList>
    </citation>
    <scope>NUCLEOTIDE SEQUENCE [LARGE SCALE GENOMIC DNA]</scope>
    <source>
        <strain evidence="1 2">EJB2</strain>
    </source>
</reference>
<dbReference type="EMBL" id="KN848752">
    <property type="protein sequence ID" value="KIR77404.1"/>
    <property type="molecule type" value="Genomic_DNA"/>
</dbReference>
<evidence type="ECO:0000313" key="2">
    <source>
        <dbReference type="Proteomes" id="UP000054272"/>
    </source>
</evidence>
<sequence length="87" mass="9518">MSKQWSVSIAYGPKSVMGFERVGKGILFLYPAPSVFVSSNLCRGMVYLKMTSVKDKEEEDRLNETKPVIGVDSNAAGSPLRVPILVP</sequence>
<name>A0ABR5BP53_9TREE</name>
<proteinExistence type="predicted"/>
<organism evidence="1 2">
    <name type="scientific">Cryptococcus gattii EJB2</name>
    <dbReference type="NCBI Taxonomy" id="1296103"/>
    <lineage>
        <taxon>Eukaryota</taxon>
        <taxon>Fungi</taxon>
        <taxon>Dikarya</taxon>
        <taxon>Basidiomycota</taxon>
        <taxon>Agaricomycotina</taxon>
        <taxon>Tremellomycetes</taxon>
        <taxon>Tremellales</taxon>
        <taxon>Cryptococcaceae</taxon>
        <taxon>Cryptococcus</taxon>
        <taxon>Cryptococcus gattii species complex</taxon>
    </lineage>
</organism>
<accession>A0ABR5BP53</accession>
<evidence type="ECO:0000313" key="1">
    <source>
        <dbReference type="EMBL" id="KIR77404.1"/>
    </source>
</evidence>